<feature type="compositionally biased region" description="Basic and acidic residues" evidence="1">
    <location>
        <begin position="23"/>
        <end position="36"/>
    </location>
</feature>
<reference evidence="2 3" key="1">
    <citation type="journal article" date="2020" name="Nature">
        <title>Six reference-quality genomes reveal evolution of bat adaptations.</title>
        <authorList>
            <person name="Jebb D."/>
            <person name="Huang Z."/>
            <person name="Pippel M."/>
            <person name="Hughes G.M."/>
            <person name="Lavrichenko K."/>
            <person name="Devanna P."/>
            <person name="Winkler S."/>
            <person name="Jermiin L.S."/>
            <person name="Skirmuntt E.C."/>
            <person name="Katzourakis A."/>
            <person name="Burkitt-Gray L."/>
            <person name="Ray D.A."/>
            <person name="Sullivan K.A.M."/>
            <person name="Roscito J.G."/>
            <person name="Kirilenko B.M."/>
            <person name="Davalos L.M."/>
            <person name="Corthals A.P."/>
            <person name="Power M.L."/>
            <person name="Jones G."/>
            <person name="Ransome R.D."/>
            <person name="Dechmann D.K.N."/>
            <person name="Locatelli A.G."/>
            <person name="Puechmaille S.J."/>
            <person name="Fedrigo O."/>
            <person name="Jarvis E.D."/>
            <person name="Hiller M."/>
            <person name="Vernes S.C."/>
            <person name="Myers E.W."/>
            <person name="Teeling E.C."/>
        </authorList>
    </citation>
    <scope>NUCLEOTIDE SEQUENCE [LARGE SCALE GENOMIC DNA]</scope>
    <source>
        <strain evidence="2">Bat1K_MPI-CBG_1</strain>
    </source>
</reference>
<accession>A0A834BCZ5</accession>
<organism evidence="2 3">
    <name type="scientific">Phyllostomus discolor</name>
    <name type="common">pale spear-nosed bat</name>
    <dbReference type="NCBI Taxonomy" id="89673"/>
    <lineage>
        <taxon>Eukaryota</taxon>
        <taxon>Metazoa</taxon>
        <taxon>Chordata</taxon>
        <taxon>Craniata</taxon>
        <taxon>Vertebrata</taxon>
        <taxon>Euteleostomi</taxon>
        <taxon>Mammalia</taxon>
        <taxon>Eutheria</taxon>
        <taxon>Laurasiatheria</taxon>
        <taxon>Chiroptera</taxon>
        <taxon>Yangochiroptera</taxon>
        <taxon>Phyllostomidae</taxon>
        <taxon>Phyllostominae</taxon>
        <taxon>Phyllostomus</taxon>
    </lineage>
</organism>
<feature type="compositionally biased region" description="Polar residues" evidence="1">
    <location>
        <begin position="12"/>
        <end position="22"/>
    </location>
</feature>
<dbReference type="AlphaFoldDB" id="A0A834BCZ5"/>
<dbReference type="EMBL" id="JABVXQ010000001">
    <property type="protein sequence ID" value="KAF6130767.1"/>
    <property type="molecule type" value="Genomic_DNA"/>
</dbReference>
<evidence type="ECO:0000313" key="3">
    <source>
        <dbReference type="Proteomes" id="UP000664940"/>
    </source>
</evidence>
<name>A0A834BCZ5_9CHIR</name>
<dbReference type="Proteomes" id="UP000664940">
    <property type="component" value="Unassembled WGS sequence"/>
</dbReference>
<evidence type="ECO:0000313" key="2">
    <source>
        <dbReference type="EMBL" id="KAF6130767.1"/>
    </source>
</evidence>
<feature type="region of interest" description="Disordered" evidence="1">
    <location>
        <begin position="1"/>
        <end position="39"/>
    </location>
</feature>
<evidence type="ECO:0000256" key="1">
    <source>
        <dbReference type="SAM" id="MobiDB-lite"/>
    </source>
</evidence>
<protein>
    <submittedName>
        <fullName evidence="2">Uncharacterized protein</fullName>
    </submittedName>
</protein>
<comment type="caution">
    <text evidence="2">The sequence shown here is derived from an EMBL/GenBank/DDBJ whole genome shotgun (WGS) entry which is preliminary data.</text>
</comment>
<sequence>MRHHHAPARMTTIDTSTNSKSWQDAEKGDPAHRWGDQRPVQQLRTAVRSSLNQWNMELPHDPVVPHLGLYLKNPETLIRKNTCTFMLTAALPTIAKTWKQPACPPADKQMQRLWHIYALECR</sequence>
<gene>
    <name evidence="2" type="ORF">HJG60_007745</name>
</gene>
<proteinExistence type="predicted"/>